<reference evidence="2 4" key="1">
    <citation type="submission" date="2016-08" db="EMBL/GenBank/DDBJ databases">
        <title>Draft genome sequence of Pseudomonas costantinii LMG 22119, type strain isolated from cultivated mushroom (Agaricus bisporus) sporophores.</title>
        <authorList>
            <person name="Tambong J.T."/>
        </authorList>
    </citation>
    <scope>NUCLEOTIDE SEQUENCE [LARGE SCALE GENOMIC DNA]</scope>
    <source>
        <strain evidence="2 4">LMG 22119</strain>
    </source>
</reference>
<reference evidence="3 5" key="2">
    <citation type="submission" date="2016-10" db="EMBL/GenBank/DDBJ databases">
        <authorList>
            <person name="Varghese N."/>
            <person name="Submissions S."/>
        </authorList>
    </citation>
    <scope>NUCLEOTIDE SEQUENCE [LARGE SCALE GENOMIC DNA]</scope>
    <source>
        <strain evidence="3 5">BS2773</strain>
    </source>
</reference>
<evidence type="ECO:0000313" key="2">
    <source>
        <dbReference type="EMBL" id="OIN54199.1"/>
    </source>
</evidence>
<organism evidence="2 4">
    <name type="scientific">Pseudomonas costantinii</name>
    <dbReference type="NCBI Taxonomy" id="168469"/>
    <lineage>
        <taxon>Bacteria</taxon>
        <taxon>Pseudomonadati</taxon>
        <taxon>Pseudomonadota</taxon>
        <taxon>Gammaproteobacteria</taxon>
        <taxon>Pseudomonadales</taxon>
        <taxon>Pseudomonadaceae</taxon>
        <taxon>Pseudomonas</taxon>
    </lineage>
</organism>
<dbReference type="Pfam" id="PF11860">
    <property type="entry name" value="Muramidase"/>
    <property type="match status" value="1"/>
</dbReference>
<keyword evidence="5" id="KW-1185">Reference proteome</keyword>
<evidence type="ECO:0000259" key="1">
    <source>
        <dbReference type="Pfam" id="PF11860"/>
    </source>
</evidence>
<dbReference type="Proteomes" id="UP000182179">
    <property type="component" value="Unassembled WGS sequence"/>
</dbReference>
<dbReference type="AlphaFoldDB" id="A0A1S2V681"/>
<evidence type="ECO:0000313" key="3">
    <source>
        <dbReference type="EMBL" id="SED62939.1"/>
    </source>
</evidence>
<name>A0A1S2V681_9PSED</name>
<dbReference type="OrthoDB" id="1523598at2"/>
<dbReference type="Proteomes" id="UP000181661">
    <property type="component" value="Unassembled WGS sequence"/>
</dbReference>
<evidence type="ECO:0000313" key="5">
    <source>
        <dbReference type="Proteomes" id="UP000182179"/>
    </source>
</evidence>
<comment type="caution">
    <text evidence="2">The sequence shown here is derived from an EMBL/GenBank/DDBJ whole genome shotgun (WGS) entry which is preliminary data.</text>
</comment>
<protein>
    <recommendedName>
        <fullName evidence="1">N-acetylmuramidase domain-containing protein</fullName>
    </recommendedName>
</protein>
<proteinExistence type="predicted"/>
<evidence type="ECO:0000313" key="4">
    <source>
        <dbReference type="Proteomes" id="UP000181661"/>
    </source>
</evidence>
<dbReference type="EMBL" id="FNTS01000002">
    <property type="protein sequence ID" value="SED62939.1"/>
    <property type="molecule type" value="Genomic_DNA"/>
</dbReference>
<sequence>MTSPQGLPLSIKASVGTPGKAINDPADVRYIQRLFNLIRSTSDLPLLEDGKSGPKLVQRITAYQTARLKAKSPDGVIDANGQTFRNLVEDAGKVNPGTQAPTQAEKDQQQLVTEATCDGHETLTDADFKNAATLLGNGIPVNLIRAFATVESGGRSGFGPAKFPVIAYERHIFYKYTQPKYETAYPNLSAPYSAKADAQWKINNKDQATAWQTLRAAYTLNPEAALKSASYGMFQIMGFNYAACGFKDVFVFVAAMKLNAGEQLQAFVSFCKQNPALIKAMKNKDYVGMARNYNGADFGNYDKRIQKEYEALEKKK</sequence>
<accession>A0A1S2V681</accession>
<gene>
    <name evidence="2" type="ORF">BFL40_05715</name>
    <name evidence="3" type="ORF">SAMN04515675_1815</name>
</gene>
<dbReference type="EMBL" id="MDDR01000007">
    <property type="protein sequence ID" value="OIN54199.1"/>
    <property type="molecule type" value="Genomic_DNA"/>
</dbReference>
<feature type="domain" description="N-acetylmuramidase" evidence="1">
    <location>
        <begin position="142"/>
        <end position="312"/>
    </location>
</feature>
<dbReference type="RefSeq" id="WP_071483031.1">
    <property type="nucleotide sequence ID" value="NZ_FNTS01000002.1"/>
</dbReference>
<dbReference type="InterPro" id="IPR024408">
    <property type="entry name" value="Muramidase"/>
</dbReference>